<sequence>MRCGRAVRWAASLALIVVASSGVPAVAGPVADTAACAVPGVGEQFDGRDAESVGMDAAAVDDALALGERSGGYAVQIYRHGCLVGSRGSAEDALLPLFSASKGVTALAVGRAITLGYFDVDDRLGRFFPEADAEHAALTVRQVLTQTTGLRFSWPADVAGLATDQVSQNLNAPFDYAPGSRFQYAQAVLTLLPRVVEVTTGSDFQDFVHSELLSPLGVERDRWVWLRDRSGNTAVNGGMAMRPSDLARIGQLMLNEGSWGDRNLIDPGYLRQLRTPTEANGGYGFLTWLNAGDSYRGVNVPDAHHYPYPVFAGSPRDMYAFSGAFGQFVAVVPSRDLVIVRMGVPTRIDPGNLTGVLTGTSNPDVKEYFRRVAAAVVDVPGEPFVDPYGIEDPRVPLVREPGDLARILDVENVAAILLGVGPYESSRCNVVWCEGRPVQEEVFGAALSALDGLEP</sequence>
<dbReference type="AlphaFoldDB" id="A0A1G8KQ24"/>
<dbReference type="InterPro" id="IPR001466">
    <property type="entry name" value="Beta-lactam-related"/>
</dbReference>
<organism evidence="2 3">
    <name type="scientific">Rhodococcus triatomae</name>
    <dbReference type="NCBI Taxonomy" id="300028"/>
    <lineage>
        <taxon>Bacteria</taxon>
        <taxon>Bacillati</taxon>
        <taxon>Actinomycetota</taxon>
        <taxon>Actinomycetes</taxon>
        <taxon>Mycobacteriales</taxon>
        <taxon>Nocardiaceae</taxon>
        <taxon>Rhodococcus</taxon>
    </lineage>
</organism>
<evidence type="ECO:0000313" key="3">
    <source>
        <dbReference type="Proteomes" id="UP000183263"/>
    </source>
</evidence>
<name>A0A1G8KQ24_9NOCA</name>
<evidence type="ECO:0000313" key="2">
    <source>
        <dbReference type="EMBL" id="SDI44980.1"/>
    </source>
</evidence>
<dbReference type="Proteomes" id="UP000183263">
    <property type="component" value="Unassembled WGS sequence"/>
</dbReference>
<keyword evidence="3" id="KW-1185">Reference proteome</keyword>
<evidence type="ECO:0000259" key="1">
    <source>
        <dbReference type="Pfam" id="PF00144"/>
    </source>
</evidence>
<accession>A0A1G8KQ24</accession>
<dbReference type="PANTHER" id="PTHR43283">
    <property type="entry name" value="BETA-LACTAMASE-RELATED"/>
    <property type="match status" value="1"/>
</dbReference>
<dbReference type="Gene3D" id="3.40.710.10">
    <property type="entry name" value="DD-peptidase/beta-lactamase superfamily"/>
    <property type="match status" value="1"/>
</dbReference>
<proteinExistence type="predicted"/>
<dbReference type="RefSeq" id="WP_169847153.1">
    <property type="nucleotide sequence ID" value="NZ_CP048813.1"/>
</dbReference>
<dbReference type="InterPro" id="IPR012338">
    <property type="entry name" value="Beta-lactam/transpept-like"/>
</dbReference>
<feature type="domain" description="Beta-lactamase-related" evidence="1">
    <location>
        <begin position="69"/>
        <end position="342"/>
    </location>
</feature>
<dbReference type="InterPro" id="IPR050789">
    <property type="entry name" value="Diverse_Enzym_Activities"/>
</dbReference>
<dbReference type="SUPFAM" id="SSF56601">
    <property type="entry name" value="beta-lactamase/transpeptidase-like"/>
    <property type="match status" value="1"/>
</dbReference>
<reference evidence="2 3" key="1">
    <citation type="submission" date="2016-10" db="EMBL/GenBank/DDBJ databases">
        <authorList>
            <person name="de Groot N.N."/>
        </authorList>
    </citation>
    <scope>NUCLEOTIDE SEQUENCE [LARGE SCALE GENOMIC DNA]</scope>
    <source>
        <strain evidence="2 3">DSM 44892</strain>
    </source>
</reference>
<dbReference type="Pfam" id="PF00144">
    <property type="entry name" value="Beta-lactamase"/>
    <property type="match status" value="1"/>
</dbReference>
<dbReference type="EMBL" id="FNDN01000007">
    <property type="protein sequence ID" value="SDI44980.1"/>
    <property type="molecule type" value="Genomic_DNA"/>
</dbReference>
<gene>
    <name evidence="2" type="ORF">SAMN05444695_107208</name>
</gene>
<dbReference type="PANTHER" id="PTHR43283:SF7">
    <property type="entry name" value="BETA-LACTAMASE-RELATED DOMAIN-CONTAINING PROTEIN"/>
    <property type="match status" value="1"/>
</dbReference>
<protein>
    <submittedName>
        <fullName evidence="2">CubicO group peptidase, beta-lactamase class C family</fullName>
    </submittedName>
</protein>